<accession>A0A225WAC0</accession>
<evidence type="ECO:0000313" key="2">
    <source>
        <dbReference type="Proteomes" id="UP000198211"/>
    </source>
</evidence>
<gene>
    <name evidence="1" type="ORF">PHMEG_00011817</name>
</gene>
<evidence type="ECO:0000313" key="1">
    <source>
        <dbReference type="EMBL" id="OWZ14673.1"/>
    </source>
</evidence>
<organism evidence="1 2">
    <name type="scientific">Phytophthora megakarya</name>
    <dbReference type="NCBI Taxonomy" id="4795"/>
    <lineage>
        <taxon>Eukaryota</taxon>
        <taxon>Sar</taxon>
        <taxon>Stramenopiles</taxon>
        <taxon>Oomycota</taxon>
        <taxon>Peronosporomycetes</taxon>
        <taxon>Peronosporales</taxon>
        <taxon>Peronosporaceae</taxon>
        <taxon>Phytophthora</taxon>
    </lineage>
</organism>
<dbReference type="Proteomes" id="UP000198211">
    <property type="component" value="Unassembled WGS sequence"/>
</dbReference>
<name>A0A225WAC0_9STRA</name>
<comment type="caution">
    <text evidence="1">The sequence shown here is derived from an EMBL/GenBank/DDBJ whole genome shotgun (WGS) entry which is preliminary data.</text>
</comment>
<sequence>MTTTSTSKIAKRRRLEEKTSYEDLHYMLGTSASVDILFSMAKCTMNDKRNRFFRGHLSLFHSTSQ</sequence>
<protein>
    <submittedName>
        <fullName evidence="1">Uncharacterized protein</fullName>
    </submittedName>
</protein>
<proteinExistence type="predicted"/>
<dbReference type="EMBL" id="NBNE01001285">
    <property type="protein sequence ID" value="OWZ14673.1"/>
    <property type="molecule type" value="Genomic_DNA"/>
</dbReference>
<reference evidence="2" key="1">
    <citation type="submission" date="2017-03" db="EMBL/GenBank/DDBJ databases">
        <title>Phytopthora megakarya and P. palmivora, two closely related causual agents of cacao black pod achieved similar genome size and gene model numbers by different mechanisms.</title>
        <authorList>
            <person name="Ali S."/>
            <person name="Shao J."/>
            <person name="Larry D.J."/>
            <person name="Kronmiller B."/>
            <person name="Shen D."/>
            <person name="Strem M.D."/>
            <person name="Melnick R.L."/>
            <person name="Guiltinan M.J."/>
            <person name="Tyler B.M."/>
            <person name="Meinhardt L.W."/>
            <person name="Bailey B.A."/>
        </authorList>
    </citation>
    <scope>NUCLEOTIDE SEQUENCE [LARGE SCALE GENOMIC DNA]</scope>
    <source>
        <strain evidence="2">zdho120</strain>
    </source>
</reference>
<dbReference type="OrthoDB" id="128128at2759"/>
<keyword evidence="2" id="KW-1185">Reference proteome</keyword>
<dbReference type="AlphaFoldDB" id="A0A225WAC0"/>